<protein>
    <submittedName>
        <fullName evidence="1">Uncharacterized protein</fullName>
    </submittedName>
</protein>
<evidence type="ECO:0000313" key="2">
    <source>
        <dbReference type="Proteomes" id="UP000751190"/>
    </source>
</evidence>
<proteinExistence type="predicted"/>
<sequence length="401" mass="43283">MFEQRGITGYTGYVPNAEIIQVGIKDTTVHTGKVRSNTSEHSKGGLVIDSAPTETLAAFSMTPDMFPKDMSARASGALSPYNPFVDGRSFIPKPFVAESTYRQEMLSGAAKTEQVLAAGEFVGGTVRPEASGVKNVLYETETQQKQAEALQVAAVIRPHVNIGGYEPPPPLPSAKERERLARDFRSIEQAASRAFMDTSYRRSFGGRDFNPRSTIPMATRDLSLKASTREHFAGTPKAVEHVPGYSGFIAAAQGNRRALEHSANVEKPSTKRVLLSELGQYPRSVPGFLGFLPSAFANQAERKRDLTLTTSGRADLAGSFGFKPGELGTSLYSTATVQYTPPTVGVSNSLVSDFFTHAALTVSDNGVHNAEAYYKLLRPLDGRSMAIVKPVSQAPILTNMV</sequence>
<name>A0A8J5XDE2_DIALT</name>
<dbReference type="EMBL" id="JAGTXO010000049">
    <property type="protein sequence ID" value="KAG8458597.1"/>
    <property type="molecule type" value="Genomic_DNA"/>
</dbReference>
<gene>
    <name evidence="1" type="ORF">KFE25_008394</name>
</gene>
<dbReference type="AlphaFoldDB" id="A0A8J5XDE2"/>
<dbReference type="Proteomes" id="UP000751190">
    <property type="component" value="Unassembled WGS sequence"/>
</dbReference>
<organism evidence="1 2">
    <name type="scientific">Diacronema lutheri</name>
    <name type="common">Unicellular marine alga</name>
    <name type="synonym">Monochrysis lutheri</name>
    <dbReference type="NCBI Taxonomy" id="2081491"/>
    <lineage>
        <taxon>Eukaryota</taxon>
        <taxon>Haptista</taxon>
        <taxon>Haptophyta</taxon>
        <taxon>Pavlovophyceae</taxon>
        <taxon>Pavlovales</taxon>
        <taxon>Pavlovaceae</taxon>
        <taxon>Diacronema</taxon>
    </lineage>
</organism>
<dbReference type="OrthoDB" id="59449at2759"/>
<comment type="caution">
    <text evidence="1">The sequence shown here is derived from an EMBL/GenBank/DDBJ whole genome shotgun (WGS) entry which is preliminary data.</text>
</comment>
<evidence type="ECO:0000313" key="1">
    <source>
        <dbReference type="EMBL" id="KAG8458597.1"/>
    </source>
</evidence>
<reference evidence="1" key="1">
    <citation type="submission" date="2021-05" db="EMBL/GenBank/DDBJ databases">
        <title>The genome of the haptophyte Pavlova lutheri (Diacronema luteri, Pavlovales) - a model for lipid biosynthesis in eukaryotic algae.</title>
        <authorList>
            <person name="Hulatt C.J."/>
            <person name="Posewitz M.C."/>
        </authorList>
    </citation>
    <scope>NUCLEOTIDE SEQUENCE</scope>
    <source>
        <strain evidence="1">NIVA-4/92</strain>
    </source>
</reference>
<accession>A0A8J5XDE2</accession>
<keyword evidence="2" id="KW-1185">Reference proteome</keyword>